<proteinExistence type="predicted"/>
<organism>
    <name type="scientific">Branchiostoma floridae</name>
    <name type="common">Florida lancelet</name>
    <name type="synonym">Amphioxus</name>
    <dbReference type="NCBI Taxonomy" id="7739"/>
    <lineage>
        <taxon>Eukaryota</taxon>
        <taxon>Metazoa</taxon>
        <taxon>Chordata</taxon>
        <taxon>Cephalochordata</taxon>
        <taxon>Leptocardii</taxon>
        <taxon>Amphioxiformes</taxon>
        <taxon>Branchiostomatidae</taxon>
        <taxon>Branchiostoma</taxon>
    </lineage>
</organism>
<accession>C3ZJR7</accession>
<dbReference type="InParanoid" id="C3ZJR7"/>
<name>C3ZJR7_BRAFL</name>
<gene>
    <name evidence="1" type="ORF">BRAFLDRAFT_105393</name>
</gene>
<dbReference type="AlphaFoldDB" id="C3ZJR7"/>
<reference evidence="1" key="1">
    <citation type="journal article" date="2008" name="Nature">
        <title>The amphioxus genome and the evolution of the chordate karyotype.</title>
        <authorList>
            <consortium name="US DOE Joint Genome Institute (JGI-PGF)"/>
            <person name="Putnam N.H."/>
            <person name="Butts T."/>
            <person name="Ferrier D.E.K."/>
            <person name="Furlong R.F."/>
            <person name="Hellsten U."/>
            <person name="Kawashima T."/>
            <person name="Robinson-Rechavi M."/>
            <person name="Shoguchi E."/>
            <person name="Terry A."/>
            <person name="Yu J.-K."/>
            <person name="Benito-Gutierrez E.L."/>
            <person name="Dubchak I."/>
            <person name="Garcia-Fernandez J."/>
            <person name="Gibson-Brown J.J."/>
            <person name="Grigoriev I.V."/>
            <person name="Horton A.C."/>
            <person name="de Jong P.J."/>
            <person name="Jurka J."/>
            <person name="Kapitonov V.V."/>
            <person name="Kohara Y."/>
            <person name="Kuroki Y."/>
            <person name="Lindquist E."/>
            <person name="Lucas S."/>
            <person name="Osoegawa K."/>
            <person name="Pennacchio L.A."/>
            <person name="Salamov A.A."/>
            <person name="Satou Y."/>
            <person name="Sauka-Spengler T."/>
            <person name="Schmutz J."/>
            <person name="Shin-I T."/>
            <person name="Toyoda A."/>
            <person name="Bronner-Fraser M."/>
            <person name="Fujiyama A."/>
            <person name="Holland L.Z."/>
            <person name="Holland P.W.H."/>
            <person name="Satoh N."/>
            <person name="Rokhsar D.S."/>
        </authorList>
    </citation>
    <scope>NUCLEOTIDE SEQUENCE [LARGE SCALE GENOMIC DNA]</scope>
    <source>
        <strain evidence="1">S238N-H82</strain>
        <tissue evidence="1">Testes</tissue>
    </source>
</reference>
<evidence type="ECO:0000313" key="1">
    <source>
        <dbReference type="EMBL" id="EEN47202.1"/>
    </source>
</evidence>
<protein>
    <submittedName>
        <fullName evidence="1">Uncharacterized protein</fullName>
    </submittedName>
</protein>
<sequence>MAEKMSVHDDWFASEEEMAKLRIKIDMNKKAAKALIQSDTGLSVDSINLQYYVQKAAAHTRTLRRAQTHHTMMENVKRVRQEMNQNAYLTKRLWKEMKETKGESKKLVPSMKEIDKQLNLMASVNEKASRLAGMVDDVTHEIHESTAIGINHDNVNSPDYGLVANDGAREILDSLVTDVMGAERPDISQSFMQQLSRPDLRIDVPIETPGLLPEVPEDVFE</sequence>
<dbReference type="EMBL" id="GG666633">
    <property type="protein sequence ID" value="EEN47202.1"/>
    <property type="molecule type" value="Genomic_DNA"/>
</dbReference>